<gene>
    <name evidence="2" type="ORF">OS493_023091</name>
</gene>
<reference evidence="2" key="1">
    <citation type="submission" date="2023-01" db="EMBL/GenBank/DDBJ databases">
        <title>Genome assembly of the deep-sea coral Lophelia pertusa.</title>
        <authorList>
            <person name="Herrera S."/>
            <person name="Cordes E."/>
        </authorList>
    </citation>
    <scope>NUCLEOTIDE SEQUENCE</scope>
    <source>
        <strain evidence="2">USNM1676648</strain>
        <tissue evidence="2">Polyp</tissue>
    </source>
</reference>
<keyword evidence="3" id="KW-1185">Reference proteome</keyword>
<evidence type="ECO:0000313" key="3">
    <source>
        <dbReference type="Proteomes" id="UP001163046"/>
    </source>
</evidence>
<evidence type="ECO:0000256" key="1">
    <source>
        <dbReference type="SAM" id="MobiDB-lite"/>
    </source>
</evidence>
<dbReference type="EMBL" id="MU826842">
    <property type="protein sequence ID" value="KAJ7371753.1"/>
    <property type="molecule type" value="Genomic_DNA"/>
</dbReference>
<dbReference type="Proteomes" id="UP001163046">
    <property type="component" value="Unassembled WGS sequence"/>
</dbReference>
<proteinExistence type="predicted"/>
<feature type="region of interest" description="Disordered" evidence="1">
    <location>
        <begin position="92"/>
        <end position="113"/>
    </location>
</feature>
<dbReference type="AlphaFoldDB" id="A0A9W9Z143"/>
<organism evidence="2 3">
    <name type="scientific">Desmophyllum pertusum</name>
    <dbReference type="NCBI Taxonomy" id="174260"/>
    <lineage>
        <taxon>Eukaryota</taxon>
        <taxon>Metazoa</taxon>
        <taxon>Cnidaria</taxon>
        <taxon>Anthozoa</taxon>
        <taxon>Hexacorallia</taxon>
        <taxon>Scleractinia</taxon>
        <taxon>Caryophylliina</taxon>
        <taxon>Caryophylliidae</taxon>
        <taxon>Desmophyllum</taxon>
    </lineage>
</organism>
<sequence>MKNIPISRRDAGVLNSLRLSRPRCQWRHSLSSRMLWQTKSAPNKCTAIRILREANINPNLPNRRNKYPIGMLSKNDPRWKMLNTALENYRSNSSVSAPLGAKPENESNEKNHEEFPLTVAEGEKLSGDSDVQLTQEVPSTPTEDIKVSKIEDKQQLRLQMRENVASLIDALSLLTTFVSVEANEEHDDNEIFNEPPGVSQVADNDDGLLKDEIVCKLLKKMTEILMAVTLAEITMRRLKSTPNLLLKTFLGKSTVQIAFGR</sequence>
<dbReference type="OrthoDB" id="10561475at2759"/>
<name>A0A9W9Z143_9CNID</name>
<protein>
    <submittedName>
        <fullName evidence="2">Uncharacterized protein</fullName>
    </submittedName>
</protein>
<comment type="caution">
    <text evidence="2">The sequence shown here is derived from an EMBL/GenBank/DDBJ whole genome shotgun (WGS) entry which is preliminary data.</text>
</comment>
<accession>A0A9W9Z143</accession>
<feature type="compositionally biased region" description="Basic and acidic residues" evidence="1">
    <location>
        <begin position="103"/>
        <end position="113"/>
    </location>
</feature>
<evidence type="ECO:0000313" key="2">
    <source>
        <dbReference type="EMBL" id="KAJ7371753.1"/>
    </source>
</evidence>